<protein>
    <recommendedName>
        <fullName evidence="3">Phage protein</fullName>
    </recommendedName>
</protein>
<accession>A0A1L8SEF9</accession>
<dbReference type="AlphaFoldDB" id="A0A1L8SEF9"/>
<sequence length="84" mass="9454">MKRQNLGDLNGYLFEQLERLNDPDMTKEEIALEIDRANAISRVATQAVSAGHLALKAEITYQKHEAINAKMPEMLDANTIDLIE</sequence>
<organism evidence="1 2">
    <name type="scientific">Enterococcus devriesei</name>
    <dbReference type="NCBI Taxonomy" id="319970"/>
    <lineage>
        <taxon>Bacteria</taxon>
        <taxon>Bacillati</taxon>
        <taxon>Bacillota</taxon>
        <taxon>Bacilli</taxon>
        <taxon>Lactobacillales</taxon>
        <taxon>Enterococcaceae</taxon>
        <taxon>Enterococcus</taxon>
    </lineage>
</organism>
<dbReference type="STRING" id="319970.RV00_GL001978"/>
<proteinExistence type="predicted"/>
<dbReference type="Proteomes" id="UP000183700">
    <property type="component" value="Unassembled WGS sequence"/>
</dbReference>
<reference evidence="1 2" key="1">
    <citation type="submission" date="2014-12" db="EMBL/GenBank/DDBJ databases">
        <title>Draft genome sequences of 29 type strains of Enterococci.</title>
        <authorList>
            <person name="Zhong Z."/>
            <person name="Sun Z."/>
            <person name="Liu W."/>
            <person name="Zhang W."/>
            <person name="Zhang H."/>
        </authorList>
    </citation>
    <scope>NUCLEOTIDE SEQUENCE [LARGE SCALE GENOMIC DNA]</scope>
    <source>
        <strain evidence="1 2">DSM 22802</strain>
    </source>
</reference>
<dbReference type="EMBL" id="JXKM01000038">
    <property type="protein sequence ID" value="OJG30364.1"/>
    <property type="molecule type" value="Genomic_DNA"/>
</dbReference>
<evidence type="ECO:0000313" key="1">
    <source>
        <dbReference type="EMBL" id="OJG30364.1"/>
    </source>
</evidence>
<keyword evidence="2" id="KW-1185">Reference proteome</keyword>
<evidence type="ECO:0008006" key="3">
    <source>
        <dbReference type="Google" id="ProtNLM"/>
    </source>
</evidence>
<evidence type="ECO:0000313" key="2">
    <source>
        <dbReference type="Proteomes" id="UP000183700"/>
    </source>
</evidence>
<gene>
    <name evidence="1" type="ORF">RV00_GL001978</name>
</gene>
<name>A0A1L8SEF9_9ENTE</name>
<comment type="caution">
    <text evidence="1">The sequence shown here is derived from an EMBL/GenBank/DDBJ whole genome shotgun (WGS) entry which is preliminary data.</text>
</comment>
<dbReference type="RefSeq" id="WP_071863497.1">
    <property type="nucleotide sequence ID" value="NZ_JXKM01000038.1"/>
</dbReference>
<dbReference type="OrthoDB" id="2231510at2"/>